<keyword evidence="2" id="KW-1185">Reference proteome</keyword>
<dbReference type="Proteomes" id="UP000823388">
    <property type="component" value="Chromosome 6N"/>
</dbReference>
<gene>
    <name evidence="1" type="ORF">PVAP13_6NG269132</name>
</gene>
<reference evidence="1 2" key="1">
    <citation type="submission" date="2020-05" db="EMBL/GenBank/DDBJ databases">
        <title>WGS assembly of Panicum virgatum.</title>
        <authorList>
            <person name="Lovell J.T."/>
            <person name="Jenkins J."/>
            <person name="Shu S."/>
            <person name="Juenger T.E."/>
            <person name="Schmutz J."/>
        </authorList>
    </citation>
    <scope>NUCLEOTIDE SEQUENCE [LARGE SCALE GENOMIC DNA]</scope>
    <source>
        <strain evidence="2">cv. AP13</strain>
    </source>
</reference>
<evidence type="ECO:0000313" key="2">
    <source>
        <dbReference type="Proteomes" id="UP000823388"/>
    </source>
</evidence>
<dbReference type="OrthoDB" id="693631at2759"/>
<organism evidence="1 2">
    <name type="scientific">Panicum virgatum</name>
    <name type="common">Blackwell switchgrass</name>
    <dbReference type="NCBI Taxonomy" id="38727"/>
    <lineage>
        <taxon>Eukaryota</taxon>
        <taxon>Viridiplantae</taxon>
        <taxon>Streptophyta</taxon>
        <taxon>Embryophyta</taxon>
        <taxon>Tracheophyta</taxon>
        <taxon>Spermatophyta</taxon>
        <taxon>Magnoliopsida</taxon>
        <taxon>Liliopsida</taxon>
        <taxon>Poales</taxon>
        <taxon>Poaceae</taxon>
        <taxon>PACMAD clade</taxon>
        <taxon>Panicoideae</taxon>
        <taxon>Panicodae</taxon>
        <taxon>Paniceae</taxon>
        <taxon>Panicinae</taxon>
        <taxon>Panicum</taxon>
        <taxon>Panicum sect. Hiantes</taxon>
    </lineage>
</organism>
<comment type="caution">
    <text evidence="1">The sequence shown here is derived from an EMBL/GenBank/DDBJ whole genome shotgun (WGS) entry which is preliminary data.</text>
</comment>
<dbReference type="AlphaFoldDB" id="A0A8T0R1X2"/>
<accession>A0A8T0R1X2</accession>
<name>A0A8T0R1X2_PANVG</name>
<evidence type="ECO:0000313" key="1">
    <source>
        <dbReference type="EMBL" id="KAG2579561.1"/>
    </source>
</evidence>
<proteinExistence type="predicted"/>
<protein>
    <submittedName>
        <fullName evidence="1">Uncharacterized protein</fullName>
    </submittedName>
</protein>
<dbReference type="EMBL" id="CM029048">
    <property type="protein sequence ID" value="KAG2579561.1"/>
    <property type="molecule type" value="Genomic_DNA"/>
</dbReference>
<sequence length="147" mass="16887">MNPDIKLVLDTMSKHFEDQDARWEKRFTEHDEKWEHKFLETDAAQDVRVSRIERAADALEQWRPEIEGSVDDLRLEMKKLNKYYERTTLENQVEAPLLSTIPLLPAGRTSAPAPTNWPNGHCVDTNSREDGFGSVTTLVHPPAQGYV</sequence>